<feature type="domain" description="Methyl-accepting transducer" evidence="4">
    <location>
        <begin position="118"/>
        <end position="300"/>
    </location>
</feature>
<dbReference type="PRINTS" id="PR00260">
    <property type="entry name" value="CHEMTRNSDUCR"/>
</dbReference>
<dbReference type="InterPro" id="IPR000014">
    <property type="entry name" value="PAS"/>
</dbReference>
<dbReference type="Proteomes" id="UP000001286">
    <property type="component" value="Chromosome"/>
</dbReference>
<dbReference type="PANTHER" id="PTHR32089">
    <property type="entry name" value="METHYL-ACCEPTING CHEMOTAXIS PROTEIN MCPB"/>
    <property type="match status" value="1"/>
</dbReference>
<dbReference type="InterPro" id="IPR035965">
    <property type="entry name" value="PAS-like_dom_sf"/>
</dbReference>
<evidence type="ECO:0000313" key="6">
    <source>
        <dbReference type="Proteomes" id="UP000001286"/>
    </source>
</evidence>
<dbReference type="GO" id="GO:0004888">
    <property type="term" value="F:transmembrane signaling receptor activity"/>
    <property type="evidence" value="ECO:0007669"/>
    <property type="project" value="InterPro"/>
</dbReference>
<dbReference type="Pfam" id="PF00015">
    <property type="entry name" value="MCPsignal"/>
    <property type="match status" value="1"/>
</dbReference>
<dbReference type="RefSeq" id="WP_014093059.1">
    <property type="nucleotide sequence ID" value="NZ_CVPH01000006.1"/>
</dbReference>
<dbReference type="Gene3D" id="1.10.287.950">
    <property type="entry name" value="Methyl-accepting chemotaxis protein"/>
    <property type="match status" value="1"/>
</dbReference>
<protein>
    <submittedName>
        <fullName evidence="5">Putative Some similarities to methyl-accepting chemotaxis protein</fullName>
    </submittedName>
</protein>
<dbReference type="InterPro" id="IPR004090">
    <property type="entry name" value="Chemotax_Me-accpt_rcpt"/>
</dbReference>
<dbReference type="NCBIfam" id="TIGR00229">
    <property type="entry name" value="sensory_box"/>
    <property type="match status" value="1"/>
</dbReference>
<sequence length="300" mass="33201">MNINAETEDATLLLDGLLQNVAIIRFDINKKVIYANNLFAEAMGYTADEMLQLSHPDLCFPEFVQSPSYKQMWTNLLAGEKFQNKIERKNARGERVWFEATYIPIFRDETVIGVAKIATDITRREETVHDFAAGLKGMATNLKEHSSVGKTRSESLLELVKSITKESNENTDTLHDLQTEAQNIHGIIHTINGIASQTNLLALNAAIEAARAGDAGRGFSVVAEEVRKLSSRVEEAIKEVEKSVNGITQEIKTISNGTERVEAKVEESQEVLILSLEDFSQIESASTALDQNAGAFTKMI</sequence>
<evidence type="ECO:0000313" key="5">
    <source>
        <dbReference type="EMBL" id="CBW86162.1"/>
    </source>
</evidence>
<dbReference type="GO" id="GO:0016020">
    <property type="term" value="C:membrane"/>
    <property type="evidence" value="ECO:0007669"/>
    <property type="project" value="InterPro"/>
</dbReference>
<dbReference type="SMART" id="SM00283">
    <property type="entry name" value="MA"/>
    <property type="match status" value="1"/>
</dbReference>
<gene>
    <name evidence="5" type="ordered locus">LIV_1675</name>
</gene>
<name>G2ZAV5_LISIP</name>
<dbReference type="InterPro" id="IPR004089">
    <property type="entry name" value="MCPsignal_dom"/>
</dbReference>
<evidence type="ECO:0000259" key="4">
    <source>
        <dbReference type="PROSITE" id="PS50111"/>
    </source>
</evidence>
<reference evidence="5 6" key="1">
    <citation type="journal article" date="2011" name="J. Bacteriol.">
        <title>Complete genome sequence of the animal pathogen Listeria ivanovii, which provides insights into host specificities and evolution of the genus Listeria.</title>
        <authorList>
            <person name="Buchrieser C."/>
            <person name="Rusniok C."/>
            <person name="Garrido P."/>
            <person name="Hain T."/>
            <person name="Scortti M."/>
            <person name="Lampidis R."/>
            <person name="Karst U."/>
            <person name="Chakraborty T."/>
            <person name="Cossart P."/>
            <person name="Kreft J."/>
            <person name="Vazquez-Boland J.A."/>
            <person name="Goebel W."/>
            <person name="Glaser P."/>
        </authorList>
    </citation>
    <scope>NUCLEOTIDE SEQUENCE [LARGE SCALE GENOMIC DNA]</scope>
    <source>
        <strain evidence="6">ATCC BAA-678 / PAM 55</strain>
    </source>
</reference>
<keyword evidence="1 3" id="KW-0807">Transducer</keyword>
<dbReference type="PANTHER" id="PTHR32089:SF112">
    <property type="entry name" value="LYSOZYME-LIKE PROTEIN-RELATED"/>
    <property type="match status" value="1"/>
</dbReference>
<dbReference type="CDD" id="cd00130">
    <property type="entry name" value="PAS"/>
    <property type="match status" value="1"/>
</dbReference>
<dbReference type="InterPro" id="IPR013656">
    <property type="entry name" value="PAS_4"/>
</dbReference>
<proteinExistence type="inferred from homology"/>
<dbReference type="OrthoDB" id="9765776at2"/>
<dbReference type="Gene3D" id="3.30.450.20">
    <property type="entry name" value="PAS domain"/>
    <property type="match status" value="1"/>
</dbReference>
<dbReference type="GO" id="GO:0006935">
    <property type="term" value="P:chemotaxis"/>
    <property type="evidence" value="ECO:0007669"/>
    <property type="project" value="InterPro"/>
</dbReference>
<evidence type="ECO:0000256" key="3">
    <source>
        <dbReference type="PROSITE-ProRule" id="PRU00284"/>
    </source>
</evidence>
<evidence type="ECO:0000256" key="2">
    <source>
        <dbReference type="ARBA" id="ARBA00029447"/>
    </source>
</evidence>
<dbReference type="AlphaFoldDB" id="G2ZAV5"/>
<dbReference type="Pfam" id="PF08448">
    <property type="entry name" value="PAS_4"/>
    <property type="match status" value="1"/>
</dbReference>
<organism evidence="5 6">
    <name type="scientific">Listeria ivanovii (strain ATCC BAA-678 / PAM 55)</name>
    <dbReference type="NCBI Taxonomy" id="881621"/>
    <lineage>
        <taxon>Bacteria</taxon>
        <taxon>Bacillati</taxon>
        <taxon>Bacillota</taxon>
        <taxon>Bacilli</taxon>
        <taxon>Bacillales</taxon>
        <taxon>Listeriaceae</taxon>
        <taxon>Listeria</taxon>
    </lineage>
</organism>
<dbReference type="SUPFAM" id="SSF55785">
    <property type="entry name" value="PYP-like sensor domain (PAS domain)"/>
    <property type="match status" value="1"/>
</dbReference>
<evidence type="ECO:0000256" key="1">
    <source>
        <dbReference type="ARBA" id="ARBA00023224"/>
    </source>
</evidence>
<dbReference type="SUPFAM" id="SSF58104">
    <property type="entry name" value="Methyl-accepting chemotaxis protein (MCP) signaling domain"/>
    <property type="match status" value="1"/>
</dbReference>
<accession>G2ZAV5</accession>
<comment type="similarity">
    <text evidence="2">Belongs to the methyl-accepting chemotaxis (MCP) protein family.</text>
</comment>
<dbReference type="HOGENOM" id="CLU_000445_107_26_9"/>
<dbReference type="PROSITE" id="PS50111">
    <property type="entry name" value="CHEMOTAXIS_TRANSDUC_2"/>
    <property type="match status" value="1"/>
</dbReference>
<dbReference type="EMBL" id="FR687253">
    <property type="protein sequence ID" value="CBW86162.1"/>
    <property type="molecule type" value="Genomic_DNA"/>
</dbReference>
<dbReference type="KEGG" id="liv:LIV_1675"/>
<dbReference type="eggNOG" id="COG0840">
    <property type="taxonomic scope" value="Bacteria"/>
</dbReference>
<dbReference type="GO" id="GO:0007165">
    <property type="term" value="P:signal transduction"/>
    <property type="evidence" value="ECO:0007669"/>
    <property type="project" value="UniProtKB-KW"/>
</dbReference>